<feature type="domain" description="CBS" evidence="2">
    <location>
        <begin position="9"/>
        <end position="67"/>
    </location>
</feature>
<evidence type="ECO:0000256" key="1">
    <source>
        <dbReference type="PROSITE-ProRule" id="PRU00703"/>
    </source>
</evidence>
<organism evidence="3 4">
    <name type="scientific">Candidatus Kaiserbacteria bacterium RIFCSPLOWO2_01_FULL_51_21</name>
    <dbReference type="NCBI Taxonomy" id="1798508"/>
    <lineage>
        <taxon>Bacteria</taxon>
        <taxon>Candidatus Kaiseribacteriota</taxon>
    </lineage>
</organism>
<dbReference type="Pfam" id="PF00571">
    <property type="entry name" value="CBS"/>
    <property type="match status" value="1"/>
</dbReference>
<dbReference type="AlphaFoldDB" id="A0A1F6EEA5"/>
<evidence type="ECO:0000313" key="4">
    <source>
        <dbReference type="Proteomes" id="UP000179115"/>
    </source>
</evidence>
<dbReference type="PROSITE" id="PS51371">
    <property type="entry name" value="CBS"/>
    <property type="match status" value="1"/>
</dbReference>
<gene>
    <name evidence="3" type="ORF">A3A35_01130</name>
</gene>
<dbReference type="InterPro" id="IPR046342">
    <property type="entry name" value="CBS_dom_sf"/>
</dbReference>
<reference evidence="3 4" key="1">
    <citation type="journal article" date="2016" name="Nat. Commun.">
        <title>Thousands of microbial genomes shed light on interconnected biogeochemical processes in an aquifer system.</title>
        <authorList>
            <person name="Anantharaman K."/>
            <person name="Brown C.T."/>
            <person name="Hug L.A."/>
            <person name="Sharon I."/>
            <person name="Castelle C.J."/>
            <person name="Probst A.J."/>
            <person name="Thomas B.C."/>
            <person name="Singh A."/>
            <person name="Wilkins M.J."/>
            <person name="Karaoz U."/>
            <person name="Brodie E.L."/>
            <person name="Williams K.H."/>
            <person name="Hubbard S.S."/>
            <person name="Banfield J.F."/>
        </authorList>
    </citation>
    <scope>NUCLEOTIDE SEQUENCE [LARGE SCALE GENOMIC DNA]</scope>
</reference>
<dbReference type="PANTHER" id="PTHR42745:SF1">
    <property type="entry name" value="ARABINOSE 5-PHOSPHATE ISOMERASE KDSD"/>
    <property type="match status" value="1"/>
</dbReference>
<name>A0A1F6EEA5_9BACT</name>
<evidence type="ECO:0000259" key="2">
    <source>
        <dbReference type="PROSITE" id="PS51371"/>
    </source>
</evidence>
<sequence>MAKTKKKNVLESSFVVSLGASMRDAMGAITDNQRGAVILVDTRGHLYGILSDGDIRRAMLSGFTLETPIEKIANTHPVTVTALARDKGKDEEIFAKESSITMLPVVGSKNELLDIVIREPKKRKPW</sequence>
<dbReference type="Gene3D" id="3.10.580.10">
    <property type="entry name" value="CBS-domain"/>
    <property type="match status" value="1"/>
</dbReference>
<keyword evidence="1" id="KW-0129">CBS domain</keyword>
<evidence type="ECO:0000313" key="3">
    <source>
        <dbReference type="EMBL" id="OGG71976.1"/>
    </source>
</evidence>
<dbReference type="STRING" id="1798508.A3A35_01130"/>
<accession>A0A1F6EEA5</accession>
<protein>
    <recommendedName>
        <fullName evidence="2">CBS domain-containing protein</fullName>
    </recommendedName>
</protein>
<dbReference type="PANTHER" id="PTHR42745">
    <property type="match status" value="1"/>
</dbReference>
<dbReference type="SUPFAM" id="SSF54631">
    <property type="entry name" value="CBS-domain pair"/>
    <property type="match status" value="1"/>
</dbReference>
<dbReference type="EMBL" id="MFLV01000004">
    <property type="protein sequence ID" value="OGG71976.1"/>
    <property type="molecule type" value="Genomic_DNA"/>
</dbReference>
<dbReference type="Proteomes" id="UP000179115">
    <property type="component" value="Unassembled WGS sequence"/>
</dbReference>
<comment type="caution">
    <text evidence="3">The sequence shown here is derived from an EMBL/GenBank/DDBJ whole genome shotgun (WGS) entry which is preliminary data.</text>
</comment>
<dbReference type="InterPro" id="IPR000644">
    <property type="entry name" value="CBS_dom"/>
</dbReference>
<dbReference type="InterPro" id="IPR050986">
    <property type="entry name" value="GutQ/KpsF_isomerases"/>
</dbReference>
<proteinExistence type="predicted"/>